<sequence length="207" mass="22469">MHHLDDTAYEQITADLAAKFSDSLTREEVAAAVGRARAELEPASRHPEFLGILVAKRARDLLQADAAGHGEALHTVPTILFACEWGTGRSQMAAAFAHRLGGRHVHVRATGRHTAVAVDTLVAEAMSERGIDLEQLFRSSPVGDPVHAPDILVEMGSQPDDLGAKLVVSWPVADPHDQPLRVVREIRNDIDVRVRSLLTELRIPLAG</sequence>
<evidence type="ECO:0000313" key="4">
    <source>
        <dbReference type="Proteomes" id="UP001501475"/>
    </source>
</evidence>
<organism evidence="3 4">
    <name type="scientific">Nostocoides vanveenii</name>
    <dbReference type="NCBI Taxonomy" id="330835"/>
    <lineage>
        <taxon>Bacteria</taxon>
        <taxon>Bacillati</taxon>
        <taxon>Actinomycetota</taxon>
        <taxon>Actinomycetes</taxon>
        <taxon>Micrococcales</taxon>
        <taxon>Intrasporangiaceae</taxon>
        <taxon>Nostocoides</taxon>
    </lineage>
</organism>
<dbReference type="InterPro" id="IPR023485">
    <property type="entry name" value="Ptyr_pPase"/>
</dbReference>
<reference evidence="4" key="1">
    <citation type="journal article" date="2019" name="Int. J. Syst. Evol. Microbiol.">
        <title>The Global Catalogue of Microorganisms (GCM) 10K type strain sequencing project: providing services to taxonomists for standard genome sequencing and annotation.</title>
        <authorList>
            <consortium name="The Broad Institute Genomics Platform"/>
            <consortium name="The Broad Institute Genome Sequencing Center for Infectious Disease"/>
            <person name="Wu L."/>
            <person name="Ma J."/>
        </authorList>
    </citation>
    <scope>NUCLEOTIDE SEQUENCE [LARGE SCALE GENOMIC DNA]</scope>
    <source>
        <strain evidence="4">JCM 15591</strain>
    </source>
</reference>
<gene>
    <name evidence="3" type="ORF">GCM10009810_38630</name>
</gene>
<dbReference type="Proteomes" id="UP001501475">
    <property type="component" value="Unassembled WGS sequence"/>
</dbReference>
<keyword evidence="4" id="KW-1185">Reference proteome</keyword>
<dbReference type="NCBIfam" id="NF046112">
    <property type="entry name" value="MSMEG_6209_Nter"/>
    <property type="match status" value="1"/>
</dbReference>
<evidence type="ECO:0000259" key="2">
    <source>
        <dbReference type="SMART" id="SM00226"/>
    </source>
</evidence>
<evidence type="ECO:0000256" key="1">
    <source>
        <dbReference type="ARBA" id="ARBA00022849"/>
    </source>
</evidence>
<dbReference type="Pfam" id="PF01451">
    <property type="entry name" value="LMWPc"/>
    <property type="match status" value="1"/>
</dbReference>
<dbReference type="Gene3D" id="1.10.8.1060">
    <property type="entry name" value="Corynebacterium glutamicum thioredoxin-dependent arsenate reductase, N-terminal domain"/>
    <property type="match status" value="1"/>
</dbReference>
<name>A0ABP4XH16_9MICO</name>
<keyword evidence="1" id="KW-0059">Arsenical resistance</keyword>
<dbReference type="PANTHER" id="PTHR43428">
    <property type="entry name" value="ARSENATE REDUCTASE"/>
    <property type="match status" value="1"/>
</dbReference>
<dbReference type="RefSeq" id="WP_344069619.1">
    <property type="nucleotide sequence ID" value="NZ_BAAAPN010000107.1"/>
</dbReference>
<feature type="domain" description="Phosphotyrosine protein phosphatase I" evidence="2">
    <location>
        <begin position="77"/>
        <end position="200"/>
    </location>
</feature>
<dbReference type="SMART" id="SM00226">
    <property type="entry name" value="LMWPc"/>
    <property type="match status" value="1"/>
</dbReference>
<dbReference type="SUPFAM" id="SSF52788">
    <property type="entry name" value="Phosphotyrosine protein phosphatases I"/>
    <property type="match status" value="1"/>
</dbReference>
<accession>A0ABP4XH16</accession>
<comment type="caution">
    <text evidence="3">The sequence shown here is derived from an EMBL/GenBank/DDBJ whole genome shotgun (WGS) entry which is preliminary data.</text>
</comment>
<dbReference type="InterPro" id="IPR036196">
    <property type="entry name" value="Ptyr_pPase_sf"/>
</dbReference>
<dbReference type="PANTHER" id="PTHR43428:SF1">
    <property type="entry name" value="ARSENATE REDUCTASE"/>
    <property type="match status" value="1"/>
</dbReference>
<proteinExistence type="predicted"/>
<evidence type="ECO:0000313" key="3">
    <source>
        <dbReference type="EMBL" id="GAA1777923.1"/>
    </source>
</evidence>
<protein>
    <recommendedName>
        <fullName evidence="2">Phosphotyrosine protein phosphatase I domain-containing protein</fullName>
    </recommendedName>
</protein>
<dbReference type="Gene3D" id="3.40.50.2300">
    <property type="match status" value="1"/>
</dbReference>
<dbReference type="EMBL" id="BAAAPN010000107">
    <property type="protein sequence ID" value="GAA1777923.1"/>
    <property type="molecule type" value="Genomic_DNA"/>
</dbReference>